<dbReference type="Pfam" id="PF17989">
    <property type="entry name" value="ALP_N"/>
    <property type="match status" value="1"/>
</dbReference>
<reference evidence="3 4" key="1">
    <citation type="submission" date="2017-03" db="EMBL/GenBank/DDBJ databases">
        <title>Complete genome sequence of Candidatus 'Thiodictyon syntrophicum' sp. nov. strain Cad16T, a photolithoautotroph purple sulfur bacterium isolated from an alpine meromictic lake.</title>
        <authorList>
            <person name="Luedin S.M."/>
            <person name="Pothier J.F."/>
            <person name="Danza F."/>
            <person name="Storelli N."/>
            <person name="Wittwer M."/>
            <person name="Tonolla M."/>
        </authorList>
    </citation>
    <scope>NUCLEOTIDE SEQUENCE [LARGE SCALE GENOMIC DNA]</scope>
    <source>
        <strain evidence="3 4">Cad16T</strain>
        <plasmid evidence="4">Plasmid pts417</plasmid>
    </source>
</reference>
<dbReference type="OrthoDB" id="143284at2"/>
<feature type="domain" description="Actin homologue MreB-like C-terminal" evidence="2">
    <location>
        <begin position="180"/>
        <end position="301"/>
    </location>
</feature>
<geneLocation type="plasmid" evidence="4">
    <name>pts417</name>
</geneLocation>
<dbReference type="InterPro" id="IPR043129">
    <property type="entry name" value="ATPase_NBD"/>
</dbReference>
<dbReference type="Proteomes" id="UP000232638">
    <property type="component" value="Plasmid pTs417"/>
</dbReference>
<dbReference type="Pfam" id="PF21522">
    <property type="entry name" value="MreB-like_C"/>
    <property type="match status" value="1"/>
</dbReference>
<name>A0A2K8UI21_9GAMM</name>
<dbReference type="SUPFAM" id="SSF53067">
    <property type="entry name" value="Actin-like ATPase domain"/>
    <property type="match status" value="2"/>
</dbReference>
<gene>
    <name evidence="3" type="ORF">THSYN_30235</name>
</gene>
<evidence type="ECO:0000313" key="4">
    <source>
        <dbReference type="Proteomes" id="UP000232638"/>
    </source>
</evidence>
<dbReference type="InterPro" id="IPR049067">
    <property type="entry name" value="MreB-like_C"/>
</dbReference>
<keyword evidence="4" id="KW-1185">Reference proteome</keyword>
<proteinExistence type="predicted"/>
<accession>A0A2K8UI21</accession>
<dbReference type="EMBL" id="CP020371">
    <property type="protein sequence ID" value="AUB85198.1"/>
    <property type="molecule type" value="Genomic_DNA"/>
</dbReference>
<dbReference type="Gene3D" id="3.30.420.40">
    <property type="match status" value="2"/>
</dbReference>
<dbReference type="InterPro" id="IPR040607">
    <property type="entry name" value="ALP_N"/>
</dbReference>
<dbReference type="RefSeq" id="WP_100922840.1">
    <property type="nucleotide sequence ID" value="NZ_CP020371.1"/>
</dbReference>
<organism evidence="3 4">
    <name type="scientific">Candidatus Thiodictyon syntrophicum</name>
    <dbReference type="NCBI Taxonomy" id="1166950"/>
    <lineage>
        <taxon>Bacteria</taxon>
        <taxon>Pseudomonadati</taxon>
        <taxon>Pseudomonadota</taxon>
        <taxon>Gammaproteobacteria</taxon>
        <taxon>Chromatiales</taxon>
        <taxon>Chromatiaceae</taxon>
        <taxon>Thiodictyon</taxon>
    </lineage>
</organism>
<keyword evidence="3" id="KW-0614">Plasmid</keyword>
<feature type="domain" description="Actin-like protein N-terminal" evidence="1">
    <location>
        <begin position="5"/>
        <end position="155"/>
    </location>
</feature>
<dbReference type="KEGG" id="tsy:THSYN_30235"/>
<evidence type="ECO:0000259" key="2">
    <source>
        <dbReference type="Pfam" id="PF21522"/>
    </source>
</evidence>
<evidence type="ECO:0000259" key="1">
    <source>
        <dbReference type="Pfam" id="PF17989"/>
    </source>
</evidence>
<evidence type="ECO:0000313" key="3">
    <source>
        <dbReference type="EMBL" id="AUB85198.1"/>
    </source>
</evidence>
<dbReference type="AlphaFoldDB" id="A0A2K8UI21"/>
<protein>
    <submittedName>
        <fullName evidence="3">Uncharacterized protein</fullName>
    </submittedName>
</protein>
<sequence>MPIAALDIGYSNLKVASGRPGGPPRVIIRPAGAAPAERLGERIRHANPDTTDAPIFVDIHGRRWAAGIEPARLDGWVRSLHADYASTDAYLALVRAGLVLTGERCLDTVVTGLPVGQASDPRRCEALRQLILGAHQTGVGVIEVAKVRVVPQPVGAYLDLVWSATDPALLERIETGAVLVLDAGFYSFDWALVVAGELRRSASGTSLEAMSVLLERAARQLAEVYGGKPTPLALEGAVRAGRATWLQAGHTVTLEPVLRQAATEVAGVALEALRQALRREEANVDLVLLAGGGGALYGATLGRLFPGATVVVSDDPVAANVRGFFRHVR</sequence>